<accession>A0ABQ1S7Q3</accession>
<dbReference type="EMBL" id="BMKL01000001">
    <property type="protein sequence ID" value="GGD98223.1"/>
    <property type="molecule type" value="Genomic_DNA"/>
</dbReference>
<organism evidence="3 4">
    <name type="scientific">Tsuneonella deserti</name>
    <dbReference type="NCBI Taxonomy" id="2035528"/>
    <lineage>
        <taxon>Bacteria</taxon>
        <taxon>Pseudomonadati</taxon>
        <taxon>Pseudomonadota</taxon>
        <taxon>Alphaproteobacteria</taxon>
        <taxon>Sphingomonadales</taxon>
        <taxon>Erythrobacteraceae</taxon>
        <taxon>Tsuneonella</taxon>
    </lineage>
</organism>
<gene>
    <name evidence="3" type="ORF">GCM10011515_17530</name>
</gene>
<sequence length="140" mass="14642">MRKVILIAAVAALAACSKPATNTDETATPAATDTAAAAPAPAATTMAADGKPSTGTFKVTSPDGQVVMEEVRADGTYADTVDGKVVETGRWEQKSSAQYCWTKDGPGEQQICSDEKVENGKWTSYNPVTKKTATIERVEG</sequence>
<evidence type="ECO:0008006" key="5">
    <source>
        <dbReference type="Google" id="ProtNLM"/>
    </source>
</evidence>
<comment type="caution">
    <text evidence="3">The sequence shown here is derived from an EMBL/GenBank/DDBJ whole genome shotgun (WGS) entry which is preliminary data.</text>
</comment>
<feature type="signal peptide" evidence="2">
    <location>
        <begin position="1"/>
        <end position="22"/>
    </location>
</feature>
<evidence type="ECO:0000313" key="4">
    <source>
        <dbReference type="Proteomes" id="UP000619041"/>
    </source>
</evidence>
<keyword evidence="2" id="KW-0732">Signal</keyword>
<keyword evidence="4" id="KW-1185">Reference proteome</keyword>
<protein>
    <recommendedName>
        <fullName evidence="5">Lipoprotein</fullName>
    </recommendedName>
</protein>
<name>A0ABQ1S7Q3_9SPHN</name>
<evidence type="ECO:0000256" key="2">
    <source>
        <dbReference type="SAM" id="SignalP"/>
    </source>
</evidence>
<feature type="compositionally biased region" description="Low complexity" evidence="1">
    <location>
        <begin position="20"/>
        <end position="49"/>
    </location>
</feature>
<dbReference type="PROSITE" id="PS51257">
    <property type="entry name" value="PROKAR_LIPOPROTEIN"/>
    <property type="match status" value="1"/>
</dbReference>
<dbReference type="Proteomes" id="UP000619041">
    <property type="component" value="Unassembled WGS sequence"/>
</dbReference>
<evidence type="ECO:0000256" key="1">
    <source>
        <dbReference type="SAM" id="MobiDB-lite"/>
    </source>
</evidence>
<proteinExistence type="predicted"/>
<evidence type="ECO:0000313" key="3">
    <source>
        <dbReference type="EMBL" id="GGD98223.1"/>
    </source>
</evidence>
<feature type="chain" id="PRO_5047202924" description="Lipoprotein" evidence="2">
    <location>
        <begin position="23"/>
        <end position="140"/>
    </location>
</feature>
<reference evidence="4" key="1">
    <citation type="journal article" date="2019" name="Int. J. Syst. Evol. Microbiol.">
        <title>The Global Catalogue of Microorganisms (GCM) 10K type strain sequencing project: providing services to taxonomists for standard genome sequencing and annotation.</title>
        <authorList>
            <consortium name="The Broad Institute Genomics Platform"/>
            <consortium name="The Broad Institute Genome Sequencing Center for Infectious Disease"/>
            <person name="Wu L."/>
            <person name="Ma J."/>
        </authorList>
    </citation>
    <scope>NUCLEOTIDE SEQUENCE [LARGE SCALE GENOMIC DNA]</scope>
    <source>
        <strain evidence="4">CGMCC 1.15959</strain>
    </source>
</reference>
<feature type="region of interest" description="Disordered" evidence="1">
    <location>
        <begin position="20"/>
        <end position="60"/>
    </location>
</feature>
<dbReference type="RefSeq" id="WP_188644783.1">
    <property type="nucleotide sequence ID" value="NZ_BMKL01000001.1"/>
</dbReference>